<keyword evidence="8" id="KW-0779">Telomere</keyword>
<evidence type="ECO:0000256" key="12">
    <source>
        <dbReference type="ARBA" id="ARBA00023242"/>
    </source>
</evidence>
<evidence type="ECO:0000256" key="1">
    <source>
        <dbReference type="ARBA" id="ARBA00004123"/>
    </source>
</evidence>
<dbReference type="AlphaFoldDB" id="A0A2K3QEP0"/>
<evidence type="ECO:0000313" key="15">
    <source>
        <dbReference type="EMBL" id="PNY26007.1"/>
    </source>
</evidence>
<dbReference type="OrthoDB" id="2288868at2759"/>
<dbReference type="STRING" id="45235.A0A2K3QEP0"/>
<keyword evidence="10" id="KW-0010">Activator</keyword>
<dbReference type="EMBL" id="NRSZ01000627">
    <property type="protein sequence ID" value="PNY26007.1"/>
    <property type="molecule type" value="Genomic_DNA"/>
</dbReference>
<comment type="subcellular location">
    <subcellularLocation>
        <location evidence="2">Chromosome</location>
        <location evidence="2">Telomere</location>
    </subcellularLocation>
    <subcellularLocation>
        <location evidence="1">Nucleus</location>
    </subcellularLocation>
</comment>
<proteinExistence type="inferred from homology"/>
<organism evidence="15 16">
    <name type="scientific">Tolypocladium capitatum</name>
    <dbReference type="NCBI Taxonomy" id="45235"/>
    <lineage>
        <taxon>Eukaryota</taxon>
        <taxon>Fungi</taxon>
        <taxon>Dikarya</taxon>
        <taxon>Ascomycota</taxon>
        <taxon>Pezizomycotina</taxon>
        <taxon>Sordariomycetes</taxon>
        <taxon>Hypocreomycetidae</taxon>
        <taxon>Hypocreales</taxon>
        <taxon>Ophiocordycipitaceae</taxon>
        <taxon>Tolypocladium</taxon>
    </lineage>
</organism>
<evidence type="ECO:0000256" key="4">
    <source>
        <dbReference type="ARBA" id="ARBA00011534"/>
    </source>
</evidence>
<accession>A0A2K3QEP0</accession>
<keyword evidence="6" id="KW-0158">Chromosome</keyword>
<sequence length="95" mass="10145">MPQETSVDLTAAYASPTNAPFGVTASIPAAPSSSVADRTAYLAALRSAVADTQDRVNEALTRRMEEDKVRDGAAKPALDEDKEEENYGEEVQEAD</sequence>
<keyword evidence="12" id="KW-0539">Nucleus</keyword>
<evidence type="ECO:0000256" key="14">
    <source>
        <dbReference type="SAM" id="MobiDB-lite"/>
    </source>
</evidence>
<evidence type="ECO:0000256" key="9">
    <source>
        <dbReference type="ARBA" id="ARBA00023015"/>
    </source>
</evidence>
<feature type="compositionally biased region" description="Acidic residues" evidence="14">
    <location>
        <begin position="80"/>
        <end position="95"/>
    </location>
</feature>
<evidence type="ECO:0000256" key="6">
    <source>
        <dbReference type="ARBA" id="ARBA00022454"/>
    </source>
</evidence>
<evidence type="ECO:0000256" key="13">
    <source>
        <dbReference type="ARBA" id="ARBA00025393"/>
    </source>
</evidence>
<reference evidence="15 16" key="1">
    <citation type="submission" date="2017-08" db="EMBL/GenBank/DDBJ databases">
        <title>Harnessing the power of phylogenomics to disentangle the directionality and signatures of interkingdom host jumping in the parasitic fungal genus Tolypocladium.</title>
        <authorList>
            <person name="Quandt C.A."/>
            <person name="Patterson W."/>
            <person name="Spatafora J.W."/>
        </authorList>
    </citation>
    <scope>NUCLEOTIDE SEQUENCE [LARGE SCALE GENOMIC DNA]</scope>
    <source>
        <strain evidence="15 16">CBS 113982</strain>
    </source>
</reference>
<comment type="similarity">
    <text evidence="3">Belongs to the GON7 family.</text>
</comment>
<evidence type="ECO:0000313" key="16">
    <source>
        <dbReference type="Proteomes" id="UP000236621"/>
    </source>
</evidence>
<comment type="subunit">
    <text evidence="4">Component of the EKC/KEOPS complex composed of at least BUD32, CGI121, GON7, KAE1 and PCC1; the whole complex dimerizes.</text>
</comment>
<name>A0A2K3QEP0_9HYPO</name>
<evidence type="ECO:0000256" key="7">
    <source>
        <dbReference type="ARBA" id="ARBA00022694"/>
    </source>
</evidence>
<dbReference type="Pfam" id="PF08738">
    <property type="entry name" value="Gon7"/>
    <property type="match status" value="1"/>
</dbReference>
<gene>
    <name evidence="15" type="ORF">TCAP_04056</name>
</gene>
<evidence type="ECO:0000256" key="11">
    <source>
        <dbReference type="ARBA" id="ARBA00023163"/>
    </source>
</evidence>
<comment type="caution">
    <text evidence="15">The sequence shown here is derived from an EMBL/GenBank/DDBJ whole genome shotgun (WGS) entry which is preliminary data.</text>
</comment>
<evidence type="ECO:0000256" key="10">
    <source>
        <dbReference type="ARBA" id="ARBA00023159"/>
    </source>
</evidence>
<protein>
    <recommendedName>
        <fullName evidence="5">EKC/KEOPS complex subunit GON7</fullName>
    </recommendedName>
</protein>
<keyword evidence="16" id="KW-1185">Reference proteome</keyword>
<keyword evidence="11" id="KW-0804">Transcription</keyword>
<comment type="function">
    <text evidence="13">Component of the EKC/KEOPS complex that is required for the formation of a threonylcarbamoyl group on adenosine at position 37 (t(6)A37) in tRNAs that read codons beginning with adenine. The complex is probably involved in the transfer of the threonylcarbamoyl moiety of threonylcarbamoyl-AMP (TC-AMP) to the N6 group of A37. GON7 likely plays a supporting role to the catalytic subunit KAE1 in the complex. The EKC/KEOPS complex also promotes both telomere uncapping and telomere elongation. The complex is required for efficient recruitment of transcriptional coactivators.</text>
</comment>
<evidence type="ECO:0000256" key="8">
    <source>
        <dbReference type="ARBA" id="ARBA00022895"/>
    </source>
</evidence>
<dbReference type="GO" id="GO:0008033">
    <property type="term" value="P:tRNA processing"/>
    <property type="evidence" value="ECO:0007669"/>
    <property type="project" value="UniProtKB-KW"/>
</dbReference>
<feature type="compositionally biased region" description="Basic and acidic residues" evidence="14">
    <location>
        <begin position="60"/>
        <end position="79"/>
    </location>
</feature>
<feature type="region of interest" description="Disordered" evidence="14">
    <location>
        <begin position="60"/>
        <end position="95"/>
    </location>
</feature>
<evidence type="ECO:0000256" key="5">
    <source>
        <dbReference type="ARBA" id="ARBA00019746"/>
    </source>
</evidence>
<keyword evidence="9" id="KW-0805">Transcription regulation</keyword>
<evidence type="ECO:0000256" key="3">
    <source>
        <dbReference type="ARBA" id="ARBA00008529"/>
    </source>
</evidence>
<dbReference type="GO" id="GO:0005634">
    <property type="term" value="C:nucleus"/>
    <property type="evidence" value="ECO:0007669"/>
    <property type="project" value="UniProtKB-SubCell"/>
</dbReference>
<dbReference type="Proteomes" id="UP000236621">
    <property type="component" value="Unassembled WGS sequence"/>
</dbReference>
<dbReference type="GO" id="GO:0000781">
    <property type="term" value="C:chromosome, telomeric region"/>
    <property type="evidence" value="ECO:0007669"/>
    <property type="project" value="UniProtKB-SubCell"/>
</dbReference>
<evidence type="ECO:0000256" key="2">
    <source>
        <dbReference type="ARBA" id="ARBA00004574"/>
    </source>
</evidence>
<keyword evidence="7" id="KW-0819">tRNA processing</keyword>
<dbReference type="InterPro" id="IPR014849">
    <property type="entry name" value="EKC/KEOPS_Gon7"/>
</dbReference>